<evidence type="ECO:0000313" key="1">
    <source>
        <dbReference type="EMBL" id="PRH81305.1"/>
    </source>
</evidence>
<gene>
    <name evidence="1" type="ORF">C6N40_13280</name>
</gene>
<dbReference type="RefSeq" id="WP_106991508.1">
    <property type="nucleotide sequence ID" value="NZ_KZ679104.1"/>
</dbReference>
<name>A0A2P6M5X6_9GAMM</name>
<sequence length="213" mass="24191">MATNGLSEEFITAFRAAESGHREAIKECYTVPPLRTKTMLGEGGVLQDACHHLANTLDLALEYKREWYTIDALFVSGKELIYPDGSVASDGHRLWYPSRLDVLVEHENKGNLEEEMWKLLFWYAKLKVIIGYDFCENEYDEKLGRGQAGAKRDWAPRKIQQLRGMLREVHGADGDGAEYLLILGNRGAWADDSPVAWRWCRLDDDSSELVPLG</sequence>
<reference evidence="1 2" key="1">
    <citation type="submission" date="2018-03" db="EMBL/GenBank/DDBJ databases">
        <title>Arenimonas caeni sp. nov., isolated from activated sludge.</title>
        <authorList>
            <person name="Liu H."/>
        </authorList>
    </citation>
    <scope>NUCLEOTIDE SEQUENCE [LARGE SCALE GENOMIC DNA]</scope>
    <source>
        <strain evidence="2">z29</strain>
    </source>
</reference>
<dbReference type="OrthoDB" id="9865748at2"/>
<comment type="caution">
    <text evidence="1">The sequence shown here is derived from an EMBL/GenBank/DDBJ whole genome shotgun (WGS) entry which is preliminary data.</text>
</comment>
<dbReference type="Proteomes" id="UP000241736">
    <property type="component" value="Unassembled WGS sequence"/>
</dbReference>
<keyword evidence="2" id="KW-1185">Reference proteome</keyword>
<evidence type="ECO:0000313" key="2">
    <source>
        <dbReference type="Proteomes" id="UP000241736"/>
    </source>
</evidence>
<proteinExistence type="predicted"/>
<protein>
    <submittedName>
        <fullName evidence="1">Uncharacterized protein</fullName>
    </submittedName>
</protein>
<accession>A0A2P6M5X6</accession>
<organism evidence="1 2">
    <name type="scientific">Arenimonas caeni</name>
    <dbReference type="NCBI Taxonomy" id="2058085"/>
    <lineage>
        <taxon>Bacteria</taxon>
        <taxon>Pseudomonadati</taxon>
        <taxon>Pseudomonadota</taxon>
        <taxon>Gammaproteobacteria</taxon>
        <taxon>Lysobacterales</taxon>
        <taxon>Lysobacteraceae</taxon>
        <taxon>Arenimonas</taxon>
    </lineage>
</organism>
<dbReference type="AlphaFoldDB" id="A0A2P6M5X6"/>
<dbReference type="EMBL" id="PVLF01000030">
    <property type="protein sequence ID" value="PRH81305.1"/>
    <property type="molecule type" value="Genomic_DNA"/>
</dbReference>